<dbReference type="InterPro" id="IPR017853">
    <property type="entry name" value="GH"/>
</dbReference>
<dbReference type="EMBL" id="MCHX01000007">
    <property type="protein sequence ID" value="OFJ55040.1"/>
    <property type="molecule type" value="Genomic_DNA"/>
</dbReference>
<proteinExistence type="predicted"/>
<dbReference type="AlphaFoldDB" id="A0A1E8QAF3"/>
<gene>
    <name evidence="1" type="ORF">BEL07_04515</name>
</gene>
<dbReference type="Gene3D" id="3.20.20.80">
    <property type="entry name" value="Glycosidases"/>
    <property type="match status" value="1"/>
</dbReference>
<protein>
    <submittedName>
        <fullName evidence="1">Beta-mannosidase</fullName>
    </submittedName>
</protein>
<keyword evidence="2" id="KW-1185">Reference proteome</keyword>
<dbReference type="SUPFAM" id="SSF51445">
    <property type="entry name" value="(Trans)glycosidases"/>
    <property type="match status" value="1"/>
</dbReference>
<evidence type="ECO:0000313" key="1">
    <source>
        <dbReference type="EMBL" id="OFJ55040.1"/>
    </source>
</evidence>
<evidence type="ECO:0000313" key="2">
    <source>
        <dbReference type="Proteomes" id="UP000178953"/>
    </source>
</evidence>
<organism evidence="1 2">
    <name type="scientific">Mycolicibacterium grossiae</name>
    <dbReference type="NCBI Taxonomy" id="1552759"/>
    <lineage>
        <taxon>Bacteria</taxon>
        <taxon>Bacillati</taxon>
        <taxon>Actinomycetota</taxon>
        <taxon>Actinomycetes</taxon>
        <taxon>Mycobacteriales</taxon>
        <taxon>Mycobacteriaceae</taxon>
        <taxon>Mycolicibacterium</taxon>
    </lineage>
</organism>
<reference evidence="1 2" key="1">
    <citation type="submission" date="2016-09" db="EMBL/GenBank/DDBJ databases">
        <title>genome sequence of Mycobacterium sp. 739 SCH.</title>
        <authorList>
            <person name="Greninger A.L."/>
            <person name="Qin X."/>
            <person name="Jerome K."/>
            <person name="Vora S."/>
            <person name="Quinn K."/>
        </authorList>
    </citation>
    <scope>NUCLEOTIDE SEQUENCE [LARGE SCALE GENOMIC DNA]</scope>
    <source>
        <strain evidence="1 2">SCH</strain>
    </source>
</reference>
<accession>A0A1E8QAF3</accession>
<comment type="caution">
    <text evidence="1">The sequence shown here is derived from an EMBL/GenBank/DDBJ whole genome shotgun (WGS) entry which is preliminary data.</text>
</comment>
<dbReference type="Proteomes" id="UP000178953">
    <property type="component" value="Unassembled WGS sequence"/>
</dbReference>
<sequence>MSAPERTGTAANADRAARLGVDGTSLTLDGRAFWPIGLNAYQLATDWTINAGCGAQVDLDRYFGSLPAHSLTRVNIYSTFAVNKATGQLDFTALDAVFAAAARHDQLLIAVLTGGEGGCENSYVKDYDWFVGGWRTEVSHGLPMSYDAWLQVALTRWRDSPALAGWTPVGEPEPSRCTEDGCPWQTRACPADAAAVLRTFFDAVGARIRALDADAVVFSGHTGGGQCGSAGDDYALVAASAGVDVLEYHFYRSTDYFPGDPRDGLARRVEQARALHKPLLVAEVGVRAGTCTSLQERKAEVAHLVDEAREHGAAGVMFWSFVPDPRLDDCTFDIGPDDPLFDMVGA</sequence>
<name>A0A1E8QAF3_9MYCO</name>